<evidence type="ECO:0000259" key="2">
    <source>
        <dbReference type="Pfam" id="PF00465"/>
    </source>
</evidence>
<evidence type="ECO:0000313" key="5">
    <source>
        <dbReference type="Proteomes" id="UP000062160"/>
    </source>
</evidence>
<sequence>MDFEFFMPAHLIFGLGKIKDTGVYAKSFGKNALIVTGKSSAKKTGHLDTVAKSLEKEGVNWTLFDEVEPNPLTTTIDKGITLARNSKVDVIIGLGGGSAMDSAKAIAFGVKREGSIANYFGPQPAGDVLPIILIPTTAGTGSEANNYSVMTNPETSAKKSFSSPDTFAKVSIIDPELTLTVPKKVTASTGIDVFFHALESYLSKRSQPISKPLAFEAMKLVLDNLKGAYEHGDKIEYREPMAWASTIAGMAINLSGTCGIHGLGHPISAYYNIAHGETLAAVSLAFLRFSLPDASPKLAKVAELFGIDTKDISENEAAQKAIKALEEFIEDLGIPTKISALGVKEEDIDKLAQNAYENASSNLKSSPKFPSLEDVKKIYRDSL</sequence>
<dbReference type="InterPro" id="IPR056798">
    <property type="entry name" value="ADH_Fe_C"/>
</dbReference>
<dbReference type="GO" id="GO:0004022">
    <property type="term" value="F:alcohol dehydrogenase (NAD+) activity"/>
    <property type="evidence" value="ECO:0007669"/>
    <property type="project" value="UniProtKB-ARBA"/>
</dbReference>
<dbReference type="CDD" id="cd08185">
    <property type="entry name" value="Fe-ADH-like"/>
    <property type="match status" value="1"/>
</dbReference>
<gene>
    <name evidence="4" type="ORF">TSYNT_7440</name>
</gene>
<dbReference type="PANTHER" id="PTHR11496">
    <property type="entry name" value="ALCOHOL DEHYDROGENASE"/>
    <property type="match status" value="1"/>
</dbReference>
<evidence type="ECO:0000313" key="4">
    <source>
        <dbReference type="EMBL" id="GAQ25417.1"/>
    </source>
</evidence>
<dbReference type="InterPro" id="IPR001670">
    <property type="entry name" value="ADH_Fe/GldA"/>
</dbReference>
<dbReference type="RefSeq" id="WP_059032802.1">
    <property type="nucleotide sequence ID" value="NZ_BSDN01000011.1"/>
</dbReference>
<dbReference type="InterPro" id="IPR018211">
    <property type="entry name" value="ADH_Fe_CS"/>
</dbReference>
<dbReference type="Proteomes" id="UP000062160">
    <property type="component" value="Unassembled WGS sequence"/>
</dbReference>
<dbReference type="Pfam" id="PF00465">
    <property type="entry name" value="Fe-ADH"/>
    <property type="match status" value="1"/>
</dbReference>
<dbReference type="PANTHER" id="PTHR11496:SF104">
    <property type="entry name" value="3-DEOXY-ALPHA-D-MANNO-OCTULOSONATE 8-OXIDASE"/>
    <property type="match status" value="1"/>
</dbReference>
<dbReference type="InterPro" id="IPR039697">
    <property type="entry name" value="Alcohol_dehydrogenase_Fe"/>
</dbReference>
<proteinExistence type="predicted"/>
<feature type="domain" description="Fe-containing alcohol dehydrogenase-like C-terminal" evidence="3">
    <location>
        <begin position="186"/>
        <end position="382"/>
    </location>
</feature>
<accession>A0A0U9HF30</accession>
<evidence type="ECO:0000259" key="3">
    <source>
        <dbReference type="Pfam" id="PF25137"/>
    </source>
</evidence>
<dbReference type="PROSITE" id="PS00913">
    <property type="entry name" value="ADH_IRON_1"/>
    <property type="match status" value="1"/>
</dbReference>
<dbReference type="EMBL" id="DF977001">
    <property type="protein sequence ID" value="GAQ25417.1"/>
    <property type="molecule type" value="Genomic_DNA"/>
</dbReference>
<dbReference type="SUPFAM" id="SSF56796">
    <property type="entry name" value="Dehydroquinate synthase-like"/>
    <property type="match status" value="1"/>
</dbReference>
<dbReference type="FunFam" id="3.40.50.1970:FF:000003">
    <property type="entry name" value="Alcohol dehydrogenase, iron-containing"/>
    <property type="match status" value="1"/>
</dbReference>
<dbReference type="GO" id="GO:0046872">
    <property type="term" value="F:metal ion binding"/>
    <property type="evidence" value="ECO:0007669"/>
    <property type="project" value="InterPro"/>
</dbReference>
<dbReference type="Gene3D" id="3.40.50.1970">
    <property type="match status" value="1"/>
</dbReference>
<protein>
    <submittedName>
        <fullName evidence="4">Alcohol dehydrogenase</fullName>
    </submittedName>
</protein>
<dbReference type="Pfam" id="PF25137">
    <property type="entry name" value="ADH_Fe_C"/>
    <property type="match status" value="1"/>
</dbReference>
<organism evidence="4">
    <name type="scientific">Tepidanaerobacter syntrophicus</name>
    <dbReference type="NCBI Taxonomy" id="224999"/>
    <lineage>
        <taxon>Bacteria</taxon>
        <taxon>Bacillati</taxon>
        <taxon>Bacillota</taxon>
        <taxon>Clostridia</taxon>
        <taxon>Thermosediminibacterales</taxon>
        <taxon>Tepidanaerobacteraceae</taxon>
        <taxon>Tepidanaerobacter</taxon>
    </lineage>
</organism>
<keyword evidence="5" id="KW-1185">Reference proteome</keyword>
<evidence type="ECO:0000256" key="1">
    <source>
        <dbReference type="ARBA" id="ARBA00023002"/>
    </source>
</evidence>
<feature type="domain" description="Alcohol dehydrogenase iron-type/glycerol dehydrogenase GldA" evidence="2">
    <location>
        <begin position="8"/>
        <end position="175"/>
    </location>
</feature>
<dbReference type="Gene3D" id="1.20.1090.10">
    <property type="entry name" value="Dehydroquinate synthase-like - alpha domain"/>
    <property type="match status" value="1"/>
</dbReference>
<name>A0A0U9HF30_9FIRM</name>
<dbReference type="OrthoDB" id="9804734at2"/>
<keyword evidence="1" id="KW-0560">Oxidoreductase</keyword>
<dbReference type="STRING" id="224999.GCA_001485475_01434"/>
<dbReference type="AlphaFoldDB" id="A0A0U9HF30"/>
<reference evidence="4" key="1">
    <citation type="journal article" date="2016" name="Genome Announc.">
        <title>Draft Genome Sequence of the Syntrophic Lactate-Degrading Bacterium Tepidanaerobacter syntrophicus JLT.</title>
        <authorList>
            <person name="Matsuura N."/>
            <person name="Ohashi A."/>
            <person name="Tourlousse D.M."/>
            <person name="Sekiguchi Y."/>
        </authorList>
    </citation>
    <scope>NUCLEOTIDE SEQUENCE [LARGE SCALE GENOMIC DNA]</scope>
    <source>
        <strain evidence="4">JL</strain>
    </source>
</reference>
<dbReference type="FunFam" id="1.20.1090.10:FF:000001">
    <property type="entry name" value="Aldehyde-alcohol dehydrogenase"/>
    <property type="match status" value="1"/>
</dbReference>